<comment type="caution">
    <text evidence="9">The sequence shown here is derived from an EMBL/GenBank/DDBJ whole genome shotgun (WGS) entry which is preliminary data.</text>
</comment>
<dbReference type="EMBL" id="JAHDYS010000003">
    <property type="protein sequence ID" value="MBT1070956.1"/>
    <property type="molecule type" value="Genomic_DNA"/>
</dbReference>
<keyword evidence="4 5" id="KW-0413">Isomerase</keyword>
<dbReference type="Gene3D" id="1.10.287.460">
    <property type="entry name" value="Peptidyl-prolyl cis-trans isomerase, FKBP-type, N-terminal domain"/>
    <property type="match status" value="1"/>
</dbReference>
<dbReference type="GO" id="GO:0016853">
    <property type="term" value="F:isomerase activity"/>
    <property type="evidence" value="ECO:0007669"/>
    <property type="project" value="UniProtKB-KW"/>
</dbReference>
<name>A0ABS5U5L7_9BACT</name>
<evidence type="ECO:0000256" key="6">
    <source>
        <dbReference type="RuleBase" id="RU003915"/>
    </source>
</evidence>
<evidence type="ECO:0000256" key="7">
    <source>
        <dbReference type="SAM" id="SignalP"/>
    </source>
</evidence>
<proteinExistence type="inferred from homology"/>
<feature type="signal peptide" evidence="7">
    <location>
        <begin position="1"/>
        <end position="19"/>
    </location>
</feature>
<evidence type="ECO:0000256" key="4">
    <source>
        <dbReference type="ARBA" id="ARBA00023235"/>
    </source>
</evidence>
<comment type="catalytic activity">
    <reaction evidence="1 5 6">
        <text>[protein]-peptidylproline (omega=180) = [protein]-peptidylproline (omega=0)</text>
        <dbReference type="Rhea" id="RHEA:16237"/>
        <dbReference type="Rhea" id="RHEA-COMP:10747"/>
        <dbReference type="Rhea" id="RHEA-COMP:10748"/>
        <dbReference type="ChEBI" id="CHEBI:83833"/>
        <dbReference type="ChEBI" id="CHEBI:83834"/>
        <dbReference type="EC" id="5.2.1.8"/>
    </reaction>
</comment>
<dbReference type="InterPro" id="IPR000774">
    <property type="entry name" value="PPIase_FKBP_N"/>
</dbReference>
<dbReference type="PANTHER" id="PTHR43811">
    <property type="entry name" value="FKBP-TYPE PEPTIDYL-PROLYL CIS-TRANS ISOMERASE FKPA"/>
    <property type="match status" value="1"/>
</dbReference>
<dbReference type="InterPro" id="IPR046357">
    <property type="entry name" value="PPIase_dom_sf"/>
</dbReference>
<dbReference type="Pfam" id="PF00254">
    <property type="entry name" value="FKBP_C"/>
    <property type="match status" value="1"/>
</dbReference>
<evidence type="ECO:0000256" key="3">
    <source>
        <dbReference type="ARBA" id="ARBA00023110"/>
    </source>
</evidence>
<dbReference type="InterPro" id="IPR036944">
    <property type="entry name" value="PPIase_FKBP_N_sf"/>
</dbReference>
<dbReference type="Proteomes" id="UP000784128">
    <property type="component" value="Unassembled WGS sequence"/>
</dbReference>
<feature type="chain" id="PRO_5046229138" description="Peptidyl-prolyl cis-trans isomerase" evidence="7">
    <location>
        <begin position="20"/>
        <end position="222"/>
    </location>
</feature>
<accession>A0ABS5U5L7</accession>
<dbReference type="Gene3D" id="3.10.50.40">
    <property type="match status" value="1"/>
</dbReference>
<dbReference type="Pfam" id="PF01346">
    <property type="entry name" value="FKBP_N"/>
    <property type="match status" value="1"/>
</dbReference>
<keyword evidence="3 5" id="KW-0697">Rotamase</keyword>
<protein>
    <recommendedName>
        <fullName evidence="6">Peptidyl-prolyl cis-trans isomerase</fullName>
        <ecNumber evidence="6">5.2.1.8</ecNumber>
    </recommendedName>
</protein>
<evidence type="ECO:0000313" key="9">
    <source>
        <dbReference type="EMBL" id="MBT1070956.1"/>
    </source>
</evidence>
<dbReference type="InterPro" id="IPR001179">
    <property type="entry name" value="PPIase_FKBP_dom"/>
</dbReference>
<reference evidence="9 10" key="1">
    <citation type="submission" date="2021-05" db="EMBL/GenBank/DDBJ databases">
        <title>The draft genome of Geobacter chapellei DSM 13688.</title>
        <authorList>
            <person name="Xu Z."/>
            <person name="Masuda Y."/>
            <person name="Itoh H."/>
            <person name="Senoo K."/>
        </authorList>
    </citation>
    <scope>NUCLEOTIDE SEQUENCE [LARGE SCALE GENOMIC DNA]</scope>
    <source>
        <strain evidence="9 10">DSM 13688</strain>
    </source>
</reference>
<dbReference type="EC" id="5.2.1.8" evidence="6"/>
<feature type="domain" description="PPIase FKBP-type" evidence="8">
    <location>
        <begin position="135"/>
        <end position="221"/>
    </location>
</feature>
<dbReference type="PANTHER" id="PTHR43811:SF19">
    <property type="entry name" value="39 KDA FK506-BINDING NUCLEAR PROTEIN"/>
    <property type="match status" value="1"/>
</dbReference>
<dbReference type="RefSeq" id="WP_214296668.1">
    <property type="nucleotide sequence ID" value="NZ_JAHDYS010000003.1"/>
</dbReference>
<gene>
    <name evidence="9" type="ORF">KJB30_04105</name>
</gene>
<evidence type="ECO:0000259" key="8">
    <source>
        <dbReference type="PROSITE" id="PS50059"/>
    </source>
</evidence>
<evidence type="ECO:0000256" key="1">
    <source>
        <dbReference type="ARBA" id="ARBA00000971"/>
    </source>
</evidence>
<sequence>MKKSLVVLLITLLSVPAIAADAPTKTEEQKTLYAIGLMVSRSLSIFNLTPAELEFVKQGLTDAVSGKKPEVDLTEYNAKVQDFARSRRKVQGDKLAAAGKEYLDKVANEKGAIKTDSGMVYKSLVEGKGDSPKASDTVKVNYRGTLPDGKEFDSSYKRNKPVEFKLDAVIKCWTEGLQKMKPGGKAQLVCPANLAYGETGAGELILPGATLVFEVELLEVKK</sequence>
<evidence type="ECO:0000256" key="5">
    <source>
        <dbReference type="PROSITE-ProRule" id="PRU00277"/>
    </source>
</evidence>
<dbReference type="PROSITE" id="PS50059">
    <property type="entry name" value="FKBP_PPIASE"/>
    <property type="match status" value="1"/>
</dbReference>
<keyword evidence="7" id="KW-0732">Signal</keyword>
<keyword evidence="10" id="KW-1185">Reference proteome</keyword>
<evidence type="ECO:0000313" key="10">
    <source>
        <dbReference type="Proteomes" id="UP000784128"/>
    </source>
</evidence>
<comment type="similarity">
    <text evidence="2 6">Belongs to the FKBP-type PPIase family.</text>
</comment>
<dbReference type="SUPFAM" id="SSF54534">
    <property type="entry name" value="FKBP-like"/>
    <property type="match status" value="1"/>
</dbReference>
<organism evidence="9 10">
    <name type="scientific">Pelotalea chapellei</name>
    <dbReference type="NCBI Taxonomy" id="44671"/>
    <lineage>
        <taxon>Bacteria</taxon>
        <taxon>Pseudomonadati</taxon>
        <taxon>Thermodesulfobacteriota</taxon>
        <taxon>Desulfuromonadia</taxon>
        <taxon>Geobacterales</taxon>
        <taxon>Geobacteraceae</taxon>
        <taxon>Pelotalea</taxon>
    </lineage>
</organism>
<evidence type="ECO:0000256" key="2">
    <source>
        <dbReference type="ARBA" id="ARBA00006577"/>
    </source>
</evidence>